<dbReference type="PROSITE" id="PS50048">
    <property type="entry name" value="ZN2_CY6_FUNGAL_2"/>
    <property type="match status" value="1"/>
</dbReference>
<dbReference type="PANTHER" id="PTHR31001:SF50">
    <property type="entry name" value="ZN(II)2CYS6 TRANSCRIPTION FACTOR (EUROFUNG)"/>
    <property type="match status" value="1"/>
</dbReference>
<evidence type="ECO:0000256" key="2">
    <source>
        <dbReference type="ARBA" id="ARBA00022723"/>
    </source>
</evidence>
<feature type="compositionally biased region" description="Polar residues" evidence="4">
    <location>
        <begin position="183"/>
        <end position="192"/>
    </location>
</feature>
<dbReference type="AlphaFoldDB" id="A0A8H3IUT4"/>
<name>A0A8H3IUT4_9LECA</name>
<dbReference type="GO" id="GO:0006351">
    <property type="term" value="P:DNA-templated transcription"/>
    <property type="evidence" value="ECO:0007669"/>
    <property type="project" value="InterPro"/>
</dbReference>
<dbReference type="OrthoDB" id="435881at2759"/>
<dbReference type="CDD" id="cd12148">
    <property type="entry name" value="fungal_TF_MHR"/>
    <property type="match status" value="1"/>
</dbReference>
<dbReference type="CDD" id="cd00067">
    <property type="entry name" value="GAL4"/>
    <property type="match status" value="1"/>
</dbReference>
<keyword evidence="7" id="KW-1185">Reference proteome</keyword>
<evidence type="ECO:0000256" key="1">
    <source>
        <dbReference type="ARBA" id="ARBA00004123"/>
    </source>
</evidence>
<feature type="region of interest" description="Disordered" evidence="4">
    <location>
        <begin position="163"/>
        <end position="192"/>
    </location>
</feature>
<dbReference type="InterPro" id="IPR007219">
    <property type="entry name" value="XnlR_reg_dom"/>
</dbReference>
<comment type="subcellular location">
    <subcellularLocation>
        <location evidence="1">Nucleus</location>
    </subcellularLocation>
</comment>
<comment type="caution">
    <text evidence="6">The sequence shown here is derived from an EMBL/GenBank/DDBJ whole genome shotgun (WGS) entry which is preliminary data.</text>
</comment>
<dbReference type="GO" id="GO:0003677">
    <property type="term" value="F:DNA binding"/>
    <property type="evidence" value="ECO:0007669"/>
    <property type="project" value="InterPro"/>
</dbReference>
<dbReference type="PANTHER" id="PTHR31001">
    <property type="entry name" value="UNCHARACTERIZED TRANSCRIPTIONAL REGULATORY PROTEIN"/>
    <property type="match status" value="1"/>
</dbReference>
<feature type="compositionally biased region" description="Polar residues" evidence="4">
    <location>
        <begin position="111"/>
        <end position="123"/>
    </location>
</feature>
<dbReference type="SMART" id="SM00066">
    <property type="entry name" value="GAL4"/>
    <property type="match status" value="1"/>
</dbReference>
<feature type="domain" description="Zn(2)-C6 fungal-type" evidence="5">
    <location>
        <begin position="32"/>
        <end position="60"/>
    </location>
</feature>
<dbReference type="SUPFAM" id="SSF57701">
    <property type="entry name" value="Zn2/Cys6 DNA-binding domain"/>
    <property type="match status" value="1"/>
</dbReference>
<keyword evidence="3" id="KW-0539">Nucleus</keyword>
<organism evidence="6 7">
    <name type="scientific">Alectoria fallacina</name>
    <dbReference type="NCBI Taxonomy" id="1903189"/>
    <lineage>
        <taxon>Eukaryota</taxon>
        <taxon>Fungi</taxon>
        <taxon>Dikarya</taxon>
        <taxon>Ascomycota</taxon>
        <taxon>Pezizomycotina</taxon>
        <taxon>Lecanoromycetes</taxon>
        <taxon>OSLEUM clade</taxon>
        <taxon>Lecanoromycetidae</taxon>
        <taxon>Lecanorales</taxon>
        <taxon>Lecanorineae</taxon>
        <taxon>Parmeliaceae</taxon>
        <taxon>Alectoria</taxon>
    </lineage>
</organism>
<dbReference type="InterPro" id="IPR050613">
    <property type="entry name" value="Sec_Metabolite_Reg"/>
</dbReference>
<dbReference type="GO" id="GO:0000981">
    <property type="term" value="F:DNA-binding transcription factor activity, RNA polymerase II-specific"/>
    <property type="evidence" value="ECO:0007669"/>
    <property type="project" value="InterPro"/>
</dbReference>
<evidence type="ECO:0000313" key="7">
    <source>
        <dbReference type="Proteomes" id="UP000664203"/>
    </source>
</evidence>
<dbReference type="GO" id="GO:0005634">
    <property type="term" value="C:nucleus"/>
    <property type="evidence" value="ECO:0007669"/>
    <property type="project" value="UniProtKB-SubCell"/>
</dbReference>
<proteinExistence type="predicted"/>
<feature type="region of interest" description="Disordered" evidence="4">
    <location>
        <begin position="1"/>
        <end position="30"/>
    </location>
</feature>
<dbReference type="Pfam" id="PF00172">
    <property type="entry name" value="Zn_clus"/>
    <property type="match status" value="1"/>
</dbReference>
<dbReference type="Gene3D" id="4.10.240.10">
    <property type="entry name" value="Zn(2)-C6 fungal-type DNA-binding domain"/>
    <property type="match status" value="1"/>
</dbReference>
<evidence type="ECO:0000313" key="6">
    <source>
        <dbReference type="EMBL" id="CAF9933218.1"/>
    </source>
</evidence>
<dbReference type="InterPro" id="IPR001138">
    <property type="entry name" value="Zn2Cys6_DnaBD"/>
</dbReference>
<dbReference type="InterPro" id="IPR036864">
    <property type="entry name" value="Zn2-C6_fun-type_DNA-bd_sf"/>
</dbReference>
<dbReference type="PROSITE" id="PS00463">
    <property type="entry name" value="ZN2_CY6_FUNGAL_1"/>
    <property type="match status" value="1"/>
</dbReference>
<dbReference type="SMART" id="SM00906">
    <property type="entry name" value="Fungal_trans"/>
    <property type="match status" value="1"/>
</dbReference>
<evidence type="ECO:0000259" key="5">
    <source>
        <dbReference type="PROSITE" id="PS50048"/>
    </source>
</evidence>
<protein>
    <recommendedName>
        <fullName evidence="5">Zn(2)-C6 fungal-type domain-containing protein</fullName>
    </recommendedName>
</protein>
<gene>
    <name evidence="6" type="ORF">ALECFALPRED_005508</name>
</gene>
<sequence>MNANLDVRVNANNEIADGPSSRDSSHPPTLASCTLCRRRKVKCDRTIPCGNCQRSRAECVPFIPSRAARGRQGGRKRKREGGEILERIAKLEGLVRSIEGHDTLQGEQEKTAGQGTVGDINTKTGGGPPEVHDRNQPVAPRLEKYLATSFWVSLSEEIHGLKDVFGGSSEDGEEDEAEPAPQSDISNLGQQHLQQSNHSGFAILRTTIAGDIIPPNSHQVYTFCDIYLANVDPIFKILHGPSLRRYLQENAAELDCSPGRGGLDALRFAVFYAAVTSMDNGECRHRTGEDRTVLLARYRAGTELALARSDFINTVEISTLQALGIYLVSVRANDTSRLTWTLTSLAVRIAEAIGLNHDSTTSSFQPFENEMRRRLWWQICDLDSHASEDRASNPLIAANSFSTKLPLHINDEDISLNSFEEVREREGYTDMTFALSCNEVLDGMRKLSYVPASGVSHSQVGPQEVRGQSVDSIIKLQRRIEEKYLRHLNLTRPFHWFIRMVADIITAVMWLLVYRPMRRRPDSVPSSQIAHPDILRLSVDVLERFHQLQTDPAASQFRWVSQTYVQWHALAVTIAELCVEKEGPMVERAWAIVEPAFQQQAQHVADSDKGMLWRPIKKLMSRARGVREEYLTSRLALTTPSSSVAVSNTINGKDPSIGTVHSNSDIIGHALSPMKSMMRPIQGYQQANPIATSEPFDWDPWLTAATAATTTTTHSQYNTNVDDMAWMNWEDFVDDFQGQGDAVSGLNAFSPGPPSA</sequence>
<evidence type="ECO:0000256" key="4">
    <source>
        <dbReference type="SAM" id="MobiDB-lite"/>
    </source>
</evidence>
<dbReference type="GO" id="GO:0008270">
    <property type="term" value="F:zinc ion binding"/>
    <property type="evidence" value="ECO:0007669"/>
    <property type="project" value="InterPro"/>
</dbReference>
<evidence type="ECO:0000256" key="3">
    <source>
        <dbReference type="ARBA" id="ARBA00023242"/>
    </source>
</evidence>
<dbReference type="EMBL" id="CAJPDR010000349">
    <property type="protein sequence ID" value="CAF9933218.1"/>
    <property type="molecule type" value="Genomic_DNA"/>
</dbReference>
<keyword evidence="2" id="KW-0479">Metal-binding</keyword>
<dbReference type="Proteomes" id="UP000664203">
    <property type="component" value="Unassembled WGS sequence"/>
</dbReference>
<feature type="region of interest" description="Disordered" evidence="4">
    <location>
        <begin position="103"/>
        <end position="135"/>
    </location>
</feature>
<accession>A0A8H3IUT4</accession>
<dbReference type="Pfam" id="PF04082">
    <property type="entry name" value="Fungal_trans"/>
    <property type="match status" value="1"/>
</dbReference>
<reference evidence="6" key="1">
    <citation type="submission" date="2021-03" db="EMBL/GenBank/DDBJ databases">
        <authorList>
            <person name="Tagirdzhanova G."/>
        </authorList>
    </citation>
    <scope>NUCLEOTIDE SEQUENCE</scope>
</reference>